<protein>
    <submittedName>
        <fullName evidence="1">Uncharacterized protein</fullName>
    </submittedName>
</protein>
<dbReference type="Proteomes" id="UP000887013">
    <property type="component" value="Unassembled WGS sequence"/>
</dbReference>
<dbReference type="EMBL" id="BMAW01030898">
    <property type="protein sequence ID" value="GFU18619.1"/>
    <property type="molecule type" value="Genomic_DNA"/>
</dbReference>
<dbReference type="AlphaFoldDB" id="A0A8X6QC66"/>
<accession>A0A8X6QC66</accession>
<proteinExistence type="predicted"/>
<keyword evidence="2" id="KW-1185">Reference proteome</keyword>
<name>A0A8X6QC66_NEPPI</name>
<reference evidence="1" key="1">
    <citation type="submission" date="2020-08" db="EMBL/GenBank/DDBJ databases">
        <title>Multicomponent nature underlies the extraordinary mechanical properties of spider dragline silk.</title>
        <authorList>
            <person name="Kono N."/>
            <person name="Nakamura H."/>
            <person name="Mori M."/>
            <person name="Yoshida Y."/>
            <person name="Ohtoshi R."/>
            <person name="Malay A.D."/>
            <person name="Moran D.A.P."/>
            <person name="Tomita M."/>
            <person name="Numata K."/>
            <person name="Arakawa K."/>
        </authorList>
    </citation>
    <scope>NUCLEOTIDE SEQUENCE</scope>
</reference>
<organism evidence="1 2">
    <name type="scientific">Nephila pilipes</name>
    <name type="common">Giant wood spider</name>
    <name type="synonym">Nephila maculata</name>
    <dbReference type="NCBI Taxonomy" id="299642"/>
    <lineage>
        <taxon>Eukaryota</taxon>
        <taxon>Metazoa</taxon>
        <taxon>Ecdysozoa</taxon>
        <taxon>Arthropoda</taxon>
        <taxon>Chelicerata</taxon>
        <taxon>Arachnida</taxon>
        <taxon>Araneae</taxon>
        <taxon>Araneomorphae</taxon>
        <taxon>Entelegynae</taxon>
        <taxon>Araneoidea</taxon>
        <taxon>Nephilidae</taxon>
        <taxon>Nephila</taxon>
    </lineage>
</organism>
<sequence>MARTKQTPLGGKQAHATDALEWDAVEAHLEPVEMADVSDLAPDDSLIQPPPLDQCRNLQITIEEYALSIKGTSEVEAQIRQTQLFPFMYGAQEAKKLNQELQR</sequence>
<evidence type="ECO:0000313" key="2">
    <source>
        <dbReference type="Proteomes" id="UP000887013"/>
    </source>
</evidence>
<comment type="caution">
    <text evidence="1">The sequence shown here is derived from an EMBL/GenBank/DDBJ whole genome shotgun (WGS) entry which is preliminary data.</text>
</comment>
<evidence type="ECO:0000313" key="1">
    <source>
        <dbReference type="EMBL" id="GFU18619.1"/>
    </source>
</evidence>
<gene>
    <name evidence="1" type="ORF">NPIL_372761</name>
</gene>